<dbReference type="InterPro" id="IPR035901">
    <property type="entry name" value="GIY-YIG_endonuc_sf"/>
</dbReference>
<dbReference type="KEGG" id="mees:MmiEs2_05220"/>
<sequence length="83" mass="9876">MKKVQNCKKYELRDGNKVVYRGITNDLNRRKQEHQQDKKFTSMAQVGRACSEESARKWEQKSLETYRKNHSGKNPKYNQKKNG</sequence>
<dbReference type="RefSeq" id="WP_316559879.1">
    <property type="nucleotide sequence ID" value="NZ_CP131062.1"/>
</dbReference>
<accession>A0AA96VL82</accession>
<dbReference type="GeneID" id="85196972"/>
<dbReference type="AlphaFoldDB" id="A0AA96VL82"/>
<keyword evidence="4" id="KW-1185">Reference proteome</keyword>
<dbReference type="EMBL" id="CP131062">
    <property type="protein sequence ID" value="WNY28337.1"/>
    <property type="molecule type" value="Genomic_DNA"/>
</dbReference>
<reference evidence="3 4" key="1">
    <citation type="submission" date="2023-07" db="EMBL/GenBank/DDBJ databases">
        <title>Closed genome sequence of Methanimicrococcus sp. Es2.</title>
        <authorList>
            <person name="Protasov E."/>
            <person name="Platt K."/>
            <person name="Reeh H."/>
            <person name="Poehlein A."/>
            <person name="Daniel R."/>
            <person name="Brune A."/>
        </authorList>
    </citation>
    <scope>NUCLEOTIDE SEQUENCE [LARGE SCALE GENOMIC DNA]</scope>
    <source>
        <strain evidence="3 4">Es2</strain>
    </source>
</reference>
<name>A0AA96VL82_9EURY</name>
<dbReference type="Proteomes" id="UP001302662">
    <property type="component" value="Chromosome"/>
</dbReference>
<proteinExistence type="predicted"/>
<evidence type="ECO:0000313" key="4">
    <source>
        <dbReference type="Proteomes" id="UP001302662"/>
    </source>
</evidence>
<gene>
    <name evidence="3" type="ORF">MmiEs2_05220</name>
</gene>
<feature type="region of interest" description="Disordered" evidence="1">
    <location>
        <begin position="62"/>
        <end position="83"/>
    </location>
</feature>
<evidence type="ECO:0000256" key="1">
    <source>
        <dbReference type="SAM" id="MobiDB-lite"/>
    </source>
</evidence>
<organism evidence="3 4">
    <name type="scientific">Methanimicrococcus stummii</name>
    <dbReference type="NCBI Taxonomy" id="3028294"/>
    <lineage>
        <taxon>Archaea</taxon>
        <taxon>Methanobacteriati</taxon>
        <taxon>Methanobacteriota</taxon>
        <taxon>Stenosarchaea group</taxon>
        <taxon>Methanomicrobia</taxon>
        <taxon>Methanosarcinales</taxon>
        <taxon>Methanosarcinaceae</taxon>
        <taxon>Methanimicrococcus</taxon>
    </lineage>
</organism>
<dbReference type="Pfam" id="PF01541">
    <property type="entry name" value="GIY-YIG"/>
    <property type="match status" value="1"/>
</dbReference>
<dbReference type="Gene3D" id="3.40.1440.10">
    <property type="entry name" value="GIY-YIG endonuclease"/>
    <property type="match status" value="1"/>
</dbReference>
<dbReference type="InterPro" id="IPR000305">
    <property type="entry name" value="GIY-YIG_endonuc"/>
</dbReference>
<dbReference type="SUPFAM" id="SSF82771">
    <property type="entry name" value="GIY-YIG endonuclease"/>
    <property type="match status" value="1"/>
</dbReference>
<feature type="compositionally biased region" description="Basic residues" evidence="1">
    <location>
        <begin position="68"/>
        <end position="83"/>
    </location>
</feature>
<evidence type="ECO:0000259" key="2">
    <source>
        <dbReference type="Pfam" id="PF01541"/>
    </source>
</evidence>
<evidence type="ECO:0000313" key="3">
    <source>
        <dbReference type="EMBL" id="WNY28337.1"/>
    </source>
</evidence>
<protein>
    <recommendedName>
        <fullName evidence="2">GIY-YIG domain-containing protein</fullName>
    </recommendedName>
</protein>
<feature type="domain" description="GIY-YIG" evidence="2">
    <location>
        <begin position="16"/>
        <end position="78"/>
    </location>
</feature>